<comment type="catalytic activity">
    <reaction evidence="9 11">
        <text>L-aspartyl-tRNA(Asn) + L-glutamine + ATP + H2O = L-asparaginyl-tRNA(Asn) + L-glutamate + ADP + phosphate + 2 H(+)</text>
        <dbReference type="Rhea" id="RHEA:14513"/>
        <dbReference type="Rhea" id="RHEA-COMP:9674"/>
        <dbReference type="Rhea" id="RHEA-COMP:9677"/>
        <dbReference type="ChEBI" id="CHEBI:15377"/>
        <dbReference type="ChEBI" id="CHEBI:15378"/>
        <dbReference type="ChEBI" id="CHEBI:29985"/>
        <dbReference type="ChEBI" id="CHEBI:30616"/>
        <dbReference type="ChEBI" id="CHEBI:43474"/>
        <dbReference type="ChEBI" id="CHEBI:58359"/>
        <dbReference type="ChEBI" id="CHEBI:78515"/>
        <dbReference type="ChEBI" id="CHEBI:78516"/>
        <dbReference type="ChEBI" id="CHEBI:456216"/>
    </reaction>
</comment>
<dbReference type="PROSITE" id="PS01234">
    <property type="entry name" value="GATB"/>
    <property type="match status" value="1"/>
</dbReference>
<keyword evidence="7 11" id="KW-0648">Protein biosynthesis</keyword>
<dbReference type="AlphaFoldDB" id="C6HUW9"/>
<dbReference type="NCBIfam" id="NF004014">
    <property type="entry name" value="PRK05477.1-4"/>
    <property type="match status" value="1"/>
</dbReference>
<evidence type="ECO:0000256" key="3">
    <source>
        <dbReference type="ARBA" id="ARBA00016923"/>
    </source>
</evidence>
<dbReference type="GO" id="GO:0050567">
    <property type="term" value="F:glutaminyl-tRNA synthase (glutamine-hydrolyzing) activity"/>
    <property type="evidence" value="ECO:0007669"/>
    <property type="project" value="UniProtKB-UniRule"/>
</dbReference>
<dbReference type="EC" id="6.3.5.-" evidence="11"/>
<dbReference type="InterPro" id="IPR042114">
    <property type="entry name" value="GatB_C_1"/>
</dbReference>
<evidence type="ECO:0000256" key="7">
    <source>
        <dbReference type="ARBA" id="ARBA00022917"/>
    </source>
</evidence>
<dbReference type="Proteomes" id="UP000009374">
    <property type="component" value="Unassembled WGS sequence"/>
</dbReference>
<dbReference type="NCBIfam" id="NF004012">
    <property type="entry name" value="PRK05477.1-2"/>
    <property type="match status" value="1"/>
</dbReference>
<evidence type="ECO:0000256" key="5">
    <source>
        <dbReference type="ARBA" id="ARBA00022741"/>
    </source>
</evidence>
<dbReference type="GO" id="GO:0006412">
    <property type="term" value="P:translation"/>
    <property type="evidence" value="ECO:0007669"/>
    <property type="project" value="UniProtKB-UniRule"/>
</dbReference>
<dbReference type="GO" id="GO:0050566">
    <property type="term" value="F:asparaginyl-tRNA synthase (glutamine-hydrolyzing) activity"/>
    <property type="evidence" value="ECO:0007669"/>
    <property type="project" value="RHEA"/>
</dbReference>
<dbReference type="Gene3D" id="1.10.150.380">
    <property type="entry name" value="GatB domain, N-terminal subdomain"/>
    <property type="match status" value="1"/>
</dbReference>
<keyword evidence="14" id="KW-1185">Reference proteome</keyword>
<comment type="similarity">
    <text evidence="1 11">Belongs to the GatB/GatE family. GatB subfamily.</text>
</comment>
<comment type="function">
    <text evidence="8 11">Allows the formation of correctly charged Asn-tRNA(Asn) or Gln-tRNA(Gln) through the transamidation of misacylated Asp-tRNA(Asn) or Glu-tRNA(Gln) in organisms which lack either or both of asparaginyl-tRNA or glutaminyl-tRNA synthetases. The reaction takes place in the presence of glutamine and ATP through an activated phospho-Asp-tRNA(Asn) or phospho-Glu-tRNA(Gln).</text>
</comment>
<protein>
    <recommendedName>
        <fullName evidence="3 11">Aspartyl/glutamyl-tRNA(Asn/Gln) amidotransferase subunit B</fullName>
        <shortName evidence="11">Asp/Glu-ADT subunit B</shortName>
        <ecNumber evidence="11">6.3.5.-</ecNumber>
    </recommendedName>
</protein>
<evidence type="ECO:0000256" key="11">
    <source>
        <dbReference type="HAMAP-Rule" id="MF_00121"/>
    </source>
</evidence>
<evidence type="ECO:0000256" key="1">
    <source>
        <dbReference type="ARBA" id="ARBA00005306"/>
    </source>
</evidence>
<dbReference type="PANTHER" id="PTHR11659">
    <property type="entry name" value="GLUTAMYL-TRNA GLN AMIDOTRANSFERASE SUBUNIT B MITOCHONDRIAL AND PROKARYOTIC PET112-RELATED"/>
    <property type="match status" value="1"/>
</dbReference>
<evidence type="ECO:0000256" key="9">
    <source>
        <dbReference type="ARBA" id="ARBA00047380"/>
    </source>
</evidence>
<dbReference type="SUPFAM" id="SSF55931">
    <property type="entry name" value="Glutamine synthetase/guanido kinase"/>
    <property type="match status" value="1"/>
</dbReference>
<keyword evidence="5 11" id="KW-0547">Nucleotide-binding</keyword>
<dbReference type="Pfam" id="PF02637">
    <property type="entry name" value="GatB_Yqey"/>
    <property type="match status" value="1"/>
</dbReference>
<dbReference type="InterPro" id="IPR003789">
    <property type="entry name" value="Asn/Gln_tRNA_amidoTrase-B-like"/>
</dbReference>
<gene>
    <name evidence="11" type="primary">gatB</name>
    <name evidence="13" type="ORF">UBAL3_74420037</name>
</gene>
<keyword evidence="4 11" id="KW-0436">Ligase</keyword>
<evidence type="ECO:0000256" key="4">
    <source>
        <dbReference type="ARBA" id="ARBA00022598"/>
    </source>
</evidence>
<evidence type="ECO:0000256" key="2">
    <source>
        <dbReference type="ARBA" id="ARBA00011123"/>
    </source>
</evidence>
<dbReference type="HAMAP" id="MF_00121">
    <property type="entry name" value="GatB"/>
    <property type="match status" value="1"/>
</dbReference>
<dbReference type="SMART" id="SM00845">
    <property type="entry name" value="GatB_Yqey"/>
    <property type="match status" value="1"/>
</dbReference>
<dbReference type="SUPFAM" id="SSF89095">
    <property type="entry name" value="GatB/YqeY motif"/>
    <property type="match status" value="2"/>
</dbReference>
<evidence type="ECO:0000256" key="10">
    <source>
        <dbReference type="ARBA" id="ARBA00047913"/>
    </source>
</evidence>
<name>C6HUW9_9BACT</name>
<accession>C6HUW9</accession>
<evidence type="ECO:0000259" key="12">
    <source>
        <dbReference type="SMART" id="SM00845"/>
    </source>
</evidence>
<comment type="catalytic activity">
    <reaction evidence="10 11">
        <text>L-glutamyl-tRNA(Gln) + L-glutamine + ATP + H2O = L-glutaminyl-tRNA(Gln) + L-glutamate + ADP + phosphate + H(+)</text>
        <dbReference type="Rhea" id="RHEA:17521"/>
        <dbReference type="Rhea" id="RHEA-COMP:9681"/>
        <dbReference type="Rhea" id="RHEA-COMP:9684"/>
        <dbReference type="ChEBI" id="CHEBI:15377"/>
        <dbReference type="ChEBI" id="CHEBI:15378"/>
        <dbReference type="ChEBI" id="CHEBI:29985"/>
        <dbReference type="ChEBI" id="CHEBI:30616"/>
        <dbReference type="ChEBI" id="CHEBI:43474"/>
        <dbReference type="ChEBI" id="CHEBI:58359"/>
        <dbReference type="ChEBI" id="CHEBI:78520"/>
        <dbReference type="ChEBI" id="CHEBI:78521"/>
        <dbReference type="ChEBI" id="CHEBI:456216"/>
    </reaction>
</comment>
<reference evidence="13 14" key="1">
    <citation type="journal article" date="2009" name="Appl. Environ. Microbiol.">
        <title>Community genomic and proteomic analyses of chemoautotrophic iron-oxidizing "Leptospirillum rubarum" (Group II) and "Leptospirillum ferrodiazotrophum" (Group III) bacteria in acid mine drainage biofilms.</title>
        <authorList>
            <person name="Goltsman D.S."/>
            <person name="Denef V.J."/>
            <person name="Singer S.W."/>
            <person name="VerBerkmoes N.C."/>
            <person name="Lefsrud M."/>
            <person name="Mueller R.S."/>
            <person name="Dick G.J."/>
            <person name="Sun C.L."/>
            <person name="Wheeler K.E."/>
            <person name="Zemla A."/>
            <person name="Baker B.J."/>
            <person name="Hauser L."/>
            <person name="Land M."/>
            <person name="Shah M.B."/>
            <person name="Thelen M.P."/>
            <person name="Hettich R.L."/>
            <person name="Banfield J.F."/>
        </authorList>
    </citation>
    <scope>NUCLEOTIDE SEQUENCE [LARGE SCALE GENOMIC DNA]</scope>
</reference>
<evidence type="ECO:0000256" key="8">
    <source>
        <dbReference type="ARBA" id="ARBA00024799"/>
    </source>
</evidence>
<dbReference type="GO" id="GO:0005524">
    <property type="term" value="F:ATP binding"/>
    <property type="evidence" value="ECO:0007669"/>
    <property type="project" value="UniProtKB-KW"/>
</dbReference>
<dbReference type="InterPro" id="IPR014746">
    <property type="entry name" value="Gln_synth/guanido_kin_cat_dom"/>
</dbReference>
<dbReference type="EMBL" id="GG693859">
    <property type="protein sequence ID" value="EES53580.1"/>
    <property type="molecule type" value="Genomic_DNA"/>
</dbReference>
<dbReference type="GO" id="GO:0016740">
    <property type="term" value="F:transferase activity"/>
    <property type="evidence" value="ECO:0007669"/>
    <property type="project" value="UniProtKB-KW"/>
</dbReference>
<evidence type="ECO:0000256" key="6">
    <source>
        <dbReference type="ARBA" id="ARBA00022840"/>
    </source>
</evidence>
<dbReference type="Gene3D" id="1.10.10.410">
    <property type="match status" value="1"/>
</dbReference>
<organism evidence="13 14">
    <name type="scientific">Leptospirillum ferrodiazotrophum</name>
    <dbReference type="NCBI Taxonomy" id="412449"/>
    <lineage>
        <taxon>Bacteria</taxon>
        <taxon>Pseudomonadati</taxon>
        <taxon>Nitrospirota</taxon>
        <taxon>Nitrospiria</taxon>
        <taxon>Nitrospirales</taxon>
        <taxon>Nitrospiraceae</taxon>
        <taxon>Leptospirillum</taxon>
    </lineage>
</organism>
<dbReference type="InterPro" id="IPR023168">
    <property type="entry name" value="GatB_Yqey_C_2"/>
</dbReference>
<dbReference type="FunFam" id="1.10.10.410:FF:000001">
    <property type="entry name" value="Aspartyl/glutamyl-tRNA(Asn/Gln) amidotransferase subunit B"/>
    <property type="match status" value="1"/>
</dbReference>
<dbReference type="InterPro" id="IPR017958">
    <property type="entry name" value="Gln-tRNA_amidoTrfase_suB_CS"/>
</dbReference>
<keyword evidence="13" id="KW-0808">Transferase</keyword>
<evidence type="ECO:0000313" key="14">
    <source>
        <dbReference type="Proteomes" id="UP000009374"/>
    </source>
</evidence>
<keyword evidence="6 11" id="KW-0067">ATP-binding</keyword>
<dbReference type="InterPro" id="IPR006075">
    <property type="entry name" value="Asn/Gln-tRNA_Trfase_suB/E_cat"/>
</dbReference>
<dbReference type="NCBIfam" id="TIGR00133">
    <property type="entry name" value="gatB"/>
    <property type="match status" value="1"/>
</dbReference>
<proteinExistence type="inferred from homology"/>
<comment type="subunit">
    <text evidence="2 11">Heterotrimer of A, B and C subunits.</text>
</comment>
<feature type="domain" description="Asn/Gln amidotransferase" evidence="12">
    <location>
        <begin position="334"/>
        <end position="490"/>
    </location>
</feature>
<dbReference type="Pfam" id="PF02934">
    <property type="entry name" value="GatB_N"/>
    <property type="match status" value="1"/>
</dbReference>
<dbReference type="InterPro" id="IPR017959">
    <property type="entry name" value="Asn/Gln-tRNA_amidoTrfase_suB/E"/>
</dbReference>
<dbReference type="InterPro" id="IPR004413">
    <property type="entry name" value="GatB"/>
</dbReference>
<sequence length="495" mass="54819">MSEGTPLFRGYEIVVGLEVHTQLLTKSKMFCRCENRFGAPPNTLVCPVCLAHPGSLPVLNAQAVRLGVRAGLAAGCTVNPVSVFERKHYFYPDLPKGYQISQYAHPLLSGGSLRVRTGAGERFIRIHRMHLEEDAGKNLHAGIPDKSHVDLNRAGVPLLEIVSEPDIRSPDEAVDYLKRLRQLLRATRVSDGNMEEGSFRCDINLSVRRPGAPYGTRVEIKNVNSFRFVHKAMLFEIDRQIDAIEAGEPIRQETRLFDPASGTTKPMRSKEEALDYRYFPDPDLPPLRVDMAMVEEERLAMPELPERRVARFVETMGLTLSDAETIVGEEALAAYFEEGVSLLHDHPATKGEKGRDRWISFVLSEVLREFNLRGEEVLGGATAPSATVPLIGKVLSGDLSFSQAKEVYHTAVEEKVDPLEIVSRQNLAQISGEGELVALVEAVLAENPVEVESYRKGKDRLFAFFVGGVMKKSRGKANPEKVGEILRAKLGSPSP</sequence>
<evidence type="ECO:0000313" key="13">
    <source>
        <dbReference type="EMBL" id="EES53580.1"/>
    </source>
</evidence>
<dbReference type="InterPro" id="IPR018027">
    <property type="entry name" value="Asn/Gln_amidotransferase"/>
</dbReference>